<keyword evidence="3" id="KW-0309">Germination</keyword>
<dbReference type="InterPro" id="IPR057336">
    <property type="entry name" value="GerAC_N"/>
</dbReference>
<evidence type="ECO:0000256" key="7">
    <source>
        <dbReference type="ARBA" id="ARBA00023288"/>
    </source>
</evidence>
<keyword evidence="5" id="KW-0472">Membrane</keyword>
<accession>A0ABM8V9W3</accession>
<dbReference type="PANTHER" id="PTHR35789:SF1">
    <property type="entry name" value="SPORE GERMINATION PROTEIN B3"/>
    <property type="match status" value="1"/>
</dbReference>
<keyword evidence="6" id="KW-0564">Palmitate</keyword>
<gene>
    <name evidence="10" type="primary">gerAC_1</name>
    <name evidence="10" type="ORF">PAECIP111802_00066</name>
</gene>
<dbReference type="Proteomes" id="UP000730618">
    <property type="component" value="Unassembled WGS sequence"/>
</dbReference>
<comment type="subcellular location">
    <subcellularLocation>
        <location evidence="1">Membrane</location>
        <topology evidence="1">Lipid-anchor</topology>
    </subcellularLocation>
</comment>
<proteinExistence type="inferred from homology"/>
<dbReference type="Pfam" id="PF05504">
    <property type="entry name" value="Spore_GerAC"/>
    <property type="match status" value="1"/>
</dbReference>
<dbReference type="NCBIfam" id="TIGR02887">
    <property type="entry name" value="spore_ger_x_C"/>
    <property type="match status" value="1"/>
</dbReference>
<feature type="domain" description="Spore germination protein N-terminal" evidence="9">
    <location>
        <begin position="21"/>
        <end position="189"/>
    </location>
</feature>
<dbReference type="InterPro" id="IPR046953">
    <property type="entry name" value="Spore_GerAC-like_C"/>
</dbReference>
<keyword evidence="7" id="KW-0449">Lipoprotein</keyword>
<evidence type="ECO:0000256" key="4">
    <source>
        <dbReference type="ARBA" id="ARBA00022729"/>
    </source>
</evidence>
<evidence type="ECO:0000256" key="2">
    <source>
        <dbReference type="ARBA" id="ARBA00007886"/>
    </source>
</evidence>
<organism evidence="10 11">
    <name type="scientific">Paenibacillus allorhizosphaerae</name>
    <dbReference type="NCBI Taxonomy" id="2849866"/>
    <lineage>
        <taxon>Bacteria</taxon>
        <taxon>Bacillati</taxon>
        <taxon>Bacillota</taxon>
        <taxon>Bacilli</taxon>
        <taxon>Bacillales</taxon>
        <taxon>Paenibacillaceae</taxon>
        <taxon>Paenibacillus</taxon>
    </lineage>
</organism>
<evidence type="ECO:0000259" key="8">
    <source>
        <dbReference type="Pfam" id="PF05504"/>
    </source>
</evidence>
<dbReference type="EMBL" id="CAJVCE010000001">
    <property type="protein sequence ID" value="CAG7614357.1"/>
    <property type="molecule type" value="Genomic_DNA"/>
</dbReference>
<sequence>MKRVCMFIFVGMSILISGCYDQTNLEEVSFTLMLGLDVDEDNNMIVYSSSPVFNKEAKEKVEVQSVKARTIREARNKIDSTVTGITIAGKNQSLLLSMRFIRQKKNWIEMLDLLYREPKQSASPRVILVDGPLSEIFNFTPENKPRLPIHMRKLIDTANRRNITVLTNVQEFRRQIKEKGISPVITEIRKDTRDIKVTGTSLLTSEGKYVDSLSLFESTLLLILQDKIDGDASLSIPVKSSSNADDNSRDYVAINIGKVKRKMKTAYAAGTFQFDVTLNLMITLYSRDFEYNVVKNKDELEAAISKQLQKELTALIAKCQSNRVDPFGFGLYARAYQYPSWKVVQDHWETTFAKAKIQIKTKVEFQSEGVTE</sequence>
<protein>
    <submittedName>
        <fullName evidence="10">Spore germination protein A3</fullName>
    </submittedName>
</protein>
<evidence type="ECO:0000256" key="3">
    <source>
        <dbReference type="ARBA" id="ARBA00022544"/>
    </source>
</evidence>
<evidence type="ECO:0000313" key="11">
    <source>
        <dbReference type="Proteomes" id="UP000730618"/>
    </source>
</evidence>
<reference evidence="10 11" key="1">
    <citation type="submission" date="2021-06" db="EMBL/GenBank/DDBJ databases">
        <authorList>
            <person name="Criscuolo A."/>
        </authorList>
    </citation>
    <scope>NUCLEOTIDE SEQUENCE [LARGE SCALE GENOMIC DNA]</scope>
    <source>
        <strain evidence="11">CIP 111802</strain>
    </source>
</reference>
<evidence type="ECO:0000256" key="1">
    <source>
        <dbReference type="ARBA" id="ARBA00004635"/>
    </source>
</evidence>
<evidence type="ECO:0000259" key="9">
    <source>
        <dbReference type="Pfam" id="PF25198"/>
    </source>
</evidence>
<dbReference type="InterPro" id="IPR008844">
    <property type="entry name" value="Spore_GerAC-like"/>
</dbReference>
<feature type="domain" description="Spore germination GerAC-like C-terminal" evidence="8">
    <location>
        <begin position="199"/>
        <end position="366"/>
    </location>
</feature>
<comment type="similarity">
    <text evidence="2">Belongs to the GerABKC lipoprotein family.</text>
</comment>
<keyword evidence="4" id="KW-0732">Signal</keyword>
<dbReference type="RefSeq" id="WP_218096468.1">
    <property type="nucleotide sequence ID" value="NZ_CAJVCE010000001.1"/>
</dbReference>
<comment type="caution">
    <text evidence="10">The sequence shown here is derived from an EMBL/GenBank/DDBJ whole genome shotgun (WGS) entry which is preliminary data.</text>
</comment>
<dbReference type="PANTHER" id="PTHR35789">
    <property type="entry name" value="SPORE GERMINATION PROTEIN B3"/>
    <property type="match status" value="1"/>
</dbReference>
<dbReference type="PROSITE" id="PS51257">
    <property type="entry name" value="PROKAR_LIPOPROTEIN"/>
    <property type="match status" value="1"/>
</dbReference>
<name>A0ABM8V9W3_9BACL</name>
<evidence type="ECO:0000313" key="10">
    <source>
        <dbReference type="EMBL" id="CAG7614357.1"/>
    </source>
</evidence>
<evidence type="ECO:0000256" key="6">
    <source>
        <dbReference type="ARBA" id="ARBA00023139"/>
    </source>
</evidence>
<dbReference type="Pfam" id="PF25198">
    <property type="entry name" value="Spore_GerAC_N"/>
    <property type="match status" value="1"/>
</dbReference>
<keyword evidence="11" id="KW-1185">Reference proteome</keyword>
<evidence type="ECO:0000256" key="5">
    <source>
        <dbReference type="ARBA" id="ARBA00023136"/>
    </source>
</evidence>